<dbReference type="InterPro" id="IPR015915">
    <property type="entry name" value="Kelch-typ_b-propeller"/>
</dbReference>
<evidence type="ECO:0000313" key="4">
    <source>
        <dbReference type="Proteomes" id="UP000504610"/>
    </source>
</evidence>
<dbReference type="SUPFAM" id="SSF81383">
    <property type="entry name" value="F-box domain"/>
    <property type="match status" value="1"/>
</dbReference>
<dbReference type="OrthoDB" id="45365at2759"/>
<keyword evidence="4" id="KW-1185">Reference proteome</keyword>
<dbReference type="InterPro" id="IPR006652">
    <property type="entry name" value="Kelch_1"/>
</dbReference>
<dbReference type="InterPro" id="IPR036047">
    <property type="entry name" value="F-box-like_dom_sf"/>
</dbReference>
<protein>
    <submittedName>
        <fullName evidence="5">F-box/kelch-repeat protein At2g22050-like</fullName>
    </submittedName>
</protein>
<reference evidence="5" key="2">
    <citation type="submission" date="2025-08" db="UniProtKB">
        <authorList>
            <consortium name="RefSeq"/>
        </authorList>
    </citation>
    <scope>IDENTIFICATION</scope>
    <source>
        <tissue evidence="5">Leaf</tissue>
    </source>
</reference>
<name>A0A6J0JU14_RAPSA</name>
<dbReference type="InterPro" id="IPR001810">
    <property type="entry name" value="F-box_dom"/>
</dbReference>
<evidence type="ECO:0000259" key="2">
    <source>
        <dbReference type="Pfam" id="PF00646"/>
    </source>
</evidence>
<dbReference type="SUPFAM" id="SSF117281">
    <property type="entry name" value="Kelch motif"/>
    <property type="match status" value="1"/>
</dbReference>
<feature type="domain" description="FKB95-like N-terminal Kelch" evidence="3">
    <location>
        <begin position="94"/>
        <end position="371"/>
    </location>
</feature>
<proteinExistence type="predicted"/>
<gene>
    <name evidence="5" type="primary">LOC108811599</name>
</gene>
<organism evidence="4 5">
    <name type="scientific">Raphanus sativus</name>
    <name type="common">Radish</name>
    <name type="synonym">Raphanus raphanistrum var. sativus</name>
    <dbReference type="NCBI Taxonomy" id="3726"/>
    <lineage>
        <taxon>Eukaryota</taxon>
        <taxon>Viridiplantae</taxon>
        <taxon>Streptophyta</taxon>
        <taxon>Embryophyta</taxon>
        <taxon>Tracheophyta</taxon>
        <taxon>Spermatophyta</taxon>
        <taxon>Magnoliopsida</taxon>
        <taxon>eudicotyledons</taxon>
        <taxon>Gunneridae</taxon>
        <taxon>Pentapetalae</taxon>
        <taxon>rosids</taxon>
        <taxon>malvids</taxon>
        <taxon>Brassicales</taxon>
        <taxon>Brassicaceae</taxon>
        <taxon>Brassiceae</taxon>
        <taxon>Raphanus</taxon>
    </lineage>
</organism>
<dbReference type="PANTHER" id="PTHR24414:SF175">
    <property type="entry name" value="(RAPE) HYPOTHETICAL PROTEIN"/>
    <property type="match status" value="1"/>
</dbReference>
<feature type="domain" description="F-box" evidence="2">
    <location>
        <begin position="19"/>
        <end position="59"/>
    </location>
</feature>
<dbReference type="InterPro" id="IPR057499">
    <property type="entry name" value="Kelch_FKB95"/>
</dbReference>
<dbReference type="Proteomes" id="UP000504610">
    <property type="component" value="Chromosome 6"/>
</dbReference>
<feature type="region of interest" description="Disordered" evidence="1">
    <location>
        <begin position="1"/>
        <end position="20"/>
    </location>
</feature>
<dbReference type="AlphaFoldDB" id="A0A6J0JU14"/>
<evidence type="ECO:0000256" key="1">
    <source>
        <dbReference type="SAM" id="MobiDB-lite"/>
    </source>
</evidence>
<dbReference type="Pfam" id="PF25210">
    <property type="entry name" value="Kelch_FKB95"/>
    <property type="match status" value="1"/>
</dbReference>
<sequence length="388" mass="43414">MPNSNADRTHPPPPPQPSLSSLPDDIVLRCLVLVPRIYHLNISWVSKHLRSLVHSPELNALRSILLPRSSSLHVCFEEIHGNGIDEEEHSTFHWFTLTSTEEEYGFVLTPTPFPPHPNYGSTTVVSVGSKIFFIGGSREPSTDLWILDTRTGNMTQGPSMSVPRVHLQAAVGVIDGKIYILGGGKFDEEFKVEVFDPESETWELAGAEIVRKIPRSGSSVLEGKVYMVEYGEINVYNPREGGGQRMVHMVSQRLSEDDGSKVKFTGMAYNVCVVEDVLFAFFIRTGLMWFDTKLNVWRKLIGRDGKELVISRVRAMSEYDGRLVVFTYIIPADVLRKSNAVDMKKDVQCMLVSLDRAGDKICGTIDWSGIVATVPVWFNSRHCLAVSE</sequence>
<dbReference type="Gene3D" id="2.120.10.80">
    <property type="entry name" value="Kelch-type beta propeller"/>
    <property type="match status" value="1"/>
</dbReference>
<dbReference type="InterPro" id="IPR050354">
    <property type="entry name" value="F-box/kelch-repeat_ARATH"/>
</dbReference>
<evidence type="ECO:0000259" key="3">
    <source>
        <dbReference type="Pfam" id="PF25210"/>
    </source>
</evidence>
<dbReference type="RefSeq" id="XP_018439162.1">
    <property type="nucleotide sequence ID" value="XM_018583660.2"/>
</dbReference>
<dbReference type="PANTHER" id="PTHR24414">
    <property type="entry name" value="F-BOX/KELCH-REPEAT PROTEIN SKIP4"/>
    <property type="match status" value="1"/>
</dbReference>
<dbReference type="CDD" id="cd22152">
    <property type="entry name" value="F-box_AtAFR-like"/>
    <property type="match status" value="1"/>
</dbReference>
<dbReference type="KEGG" id="rsz:108811599"/>
<dbReference type="Pfam" id="PF00646">
    <property type="entry name" value="F-box"/>
    <property type="match status" value="1"/>
</dbReference>
<reference evidence="4" key="1">
    <citation type="journal article" date="2019" name="Database">
        <title>The radish genome database (RadishGD): an integrated information resource for radish genomics.</title>
        <authorList>
            <person name="Yu H.J."/>
            <person name="Baek S."/>
            <person name="Lee Y.J."/>
            <person name="Cho A."/>
            <person name="Mun J.H."/>
        </authorList>
    </citation>
    <scope>NUCLEOTIDE SEQUENCE [LARGE SCALE GENOMIC DNA]</scope>
    <source>
        <strain evidence="4">cv. WK10039</strain>
    </source>
</reference>
<dbReference type="SMART" id="SM00612">
    <property type="entry name" value="Kelch"/>
    <property type="match status" value="2"/>
</dbReference>
<dbReference type="GeneID" id="108811599"/>
<evidence type="ECO:0000313" key="5">
    <source>
        <dbReference type="RefSeq" id="XP_018439162.1"/>
    </source>
</evidence>
<accession>A0A6J0JU14</accession>